<dbReference type="AlphaFoldDB" id="A0AAV7P030"/>
<feature type="region of interest" description="Disordered" evidence="3">
    <location>
        <begin position="74"/>
        <end position="97"/>
    </location>
</feature>
<dbReference type="InterPro" id="IPR043128">
    <property type="entry name" value="Rev_trsase/Diguanyl_cyclase"/>
</dbReference>
<dbReference type="CDD" id="cd03714">
    <property type="entry name" value="RT_DIRS1"/>
    <property type="match status" value="1"/>
</dbReference>
<evidence type="ECO:0000256" key="1">
    <source>
        <dbReference type="ARBA" id="ARBA00010879"/>
    </source>
</evidence>
<proteinExistence type="inferred from homology"/>
<evidence type="ECO:0000256" key="2">
    <source>
        <dbReference type="ARBA" id="ARBA00012180"/>
    </source>
</evidence>
<dbReference type="InterPro" id="IPR000477">
    <property type="entry name" value="RT_dom"/>
</dbReference>
<dbReference type="Pfam" id="PF00078">
    <property type="entry name" value="RVT_1"/>
    <property type="match status" value="1"/>
</dbReference>
<dbReference type="SUPFAM" id="SSF56672">
    <property type="entry name" value="DNA/RNA polymerases"/>
    <property type="match status" value="1"/>
</dbReference>
<reference evidence="5" key="1">
    <citation type="journal article" date="2022" name="bioRxiv">
        <title>Sequencing and chromosome-scale assembly of the giantPleurodeles waltlgenome.</title>
        <authorList>
            <person name="Brown T."/>
            <person name="Elewa A."/>
            <person name="Iarovenko S."/>
            <person name="Subramanian E."/>
            <person name="Araus A.J."/>
            <person name="Petzold A."/>
            <person name="Susuki M."/>
            <person name="Suzuki K.-i.T."/>
            <person name="Hayashi T."/>
            <person name="Toyoda A."/>
            <person name="Oliveira C."/>
            <person name="Osipova E."/>
            <person name="Leigh N.D."/>
            <person name="Simon A."/>
            <person name="Yun M.H."/>
        </authorList>
    </citation>
    <scope>NUCLEOTIDE SEQUENCE</scope>
    <source>
        <strain evidence="5">20211129_DDA</strain>
        <tissue evidence="5">Liver</tissue>
    </source>
</reference>
<dbReference type="PANTHER" id="PTHR33050">
    <property type="entry name" value="REVERSE TRANSCRIPTASE DOMAIN-CONTAINING PROTEIN"/>
    <property type="match status" value="1"/>
</dbReference>
<dbReference type="InterPro" id="IPR043502">
    <property type="entry name" value="DNA/RNA_pol_sf"/>
</dbReference>
<evidence type="ECO:0000313" key="6">
    <source>
        <dbReference type="Proteomes" id="UP001066276"/>
    </source>
</evidence>
<dbReference type="PROSITE" id="PS50878">
    <property type="entry name" value="RT_POL"/>
    <property type="match status" value="1"/>
</dbReference>
<evidence type="ECO:0000256" key="3">
    <source>
        <dbReference type="SAM" id="MobiDB-lite"/>
    </source>
</evidence>
<dbReference type="PANTHER" id="PTHR33050:SF7">
    <property type="entry name" value="RIBONUCLEASE H"/>
    <property type="match status" value="1"/>
</dbReference>
<comment type="similarity">
    <text evidence="1">Belongs to the beta type-B retroviral polymerase family. HERV class-II K(HML-2) pol subfamily.</text>
</comment>
<comment type="caution">
    <text evidence="5">The sequence shown here is derived from an EMBL/GenBank/DDBJ whole genome shotgun (WGS) entry which is preliminary data.</text>
</comment>
<protein>
    <recommendedName>
        <fullName evidence="2">ribonuclease H</fullName>
        <ecNumber evidence="2">3.1.26.4</ecNumber>
    </recommendedName>
</protein>
<feature type="domain" description="Reverse transcriptase" evidence="4">
    <location>
        <begin position="175"/>
        <end position="357"/>
    </location>
</feature>
<dbReference type="GO" id="GO:0004523">
    <property type="term" value="F:RNA-DNA hybrid ribonuclease activity"/>
    <property type="evidence" value="ECO:0007669"/>
    <property type="project" value="UniProtKB-EC"/>
</dbReference>
<dbReference type="Proteomes" id="UP001066276">
    <property type="component" value="Chromosome 8"/>
</dbReference>
<accession>A0AAV7P030</accession>
<organism evidence="5 6">
    <name type="scientific">Pleurodeles waltl</name>
    <name type="common">Iberian ribbed newt</name>
    <dbReference type="NCBI Taxonomy" id="8319"/>
    <lineage>
        <taxon>Eukaryota</taxon>
        <taxon>Metazoa</taxon>
        <taxon>Chordata</taxon>
        <taxon>Craniata</taxon>
        <taxon>Vertebrata</taxon>
        <taxon>Euteleostomi</taxon>
        <taxon>Amphibia</taxon>
        <taxon>Batrachia</taxon>
        <taxon>Caudata</taxon>
        <taxon>Salamandroidea</taxon>
        <taxon>Salamandridae</taxon>
        <taxon>Pleurodelinae</taxon>
        <taxon>Pleurodeles</taxon>
    </lineage>
</organism>
<name>A0AAV7P030_PLEWA</name>
<gene>
    <name evidence="5" type="ORF">NDU88_006696</name>
</gene>
<dbReference type="Gene3D" id="3.10.10.10">
    <property type="entry name" value="HIV Type 1 Reverse Transcriptase, subunit A, domain 1"/>
    <property type="match status" value="1"/>
</dbReference>
<dbReference type="EMBL" id="JANPWB010000012">
    <property type="protein sequence ID" value="KAJ1118505.1"/>
    <property type="molecule type" value="Genomic_DNA"/>
</dbReference>
<dbReference type="InterPro" id="IPR052055">
    <property type="entry name" value="Hepadnavirus_pol/RT"/>
</dbReference>
<feature type="compositionally biased region" description="Pro residues" evidence="3">
    <location>
        <begin position="83"/>
        <end position="97"/>
    </location>
</feature>
<evidence type="ECO:0000313" key="5">
    <source>
        <dbReference type="EMBL" id="KAJ1118505.1"/>
    </source>
</evidence>
<keyword evidence="6" id="KW-1185">Reference proteome</keyword>
<sequence length="727" mass="83452">MALAFLAERQTLRLKGSRILESQPDPWAFQRHHDSSLSFAPFEASEWVWYHASHSSATVLRPHSIPEQDVVVVPSDPEGLARGPPPHSPPPLRPSPPSMVLRDHVRPVGGRISFHLPHWLSITTDKWVLQIIRKGYSLPFQSFPPSIPLTKEWLMEDYLALLREEVTALLAKGAIERVPISDVCSGCYSRYFLIPKKNKGLRPILDLRDINLFLKKEKFKMLTLAQVLSALDQGHWMVALDLQDAYFHIPILPAHRHYLRFKVDHEHFQFIMLLFGLTSAPRVFTKVILVVAAHLRRSGISVFPYLDDWLLKAPTPQALVTHLQTTADLLHSLGFTINVPKSHLTPSQKLTFIGAVLDTVQYRDYPPEQQVQNIQVMIPIFRPLSWISVRQTLRLLGLMASCILLVKHARWRMRALQWDLKFQWAQHQGNLPDVVQISERTAKDLQWWLVNCLWVKGRSLSLPQPDLRVVTDASLMGWGGHLGEVEIRGRWSPAESGLHINLLELRVIRLALKAFLPVVKGKVVQVFMDNTTAMWYCNKQGGVGTWTLCQEALHLWTWLEQQGMTLVVQHLAGSLNARADKLRRKCLEDHEWCLHPEVVQGLFQQWRELWLDLFASAQNAQCQQFCALEFPRGLSLGDTFRRKWSSGLLYAFPPIPFLPRVLKKIKKDRAQVILVAPDWARRVWYPELLKMSIGPPIRLPLLEDILSQQQGKVLHRTCQLCAFMRGD</sequence>
<evidence type="ECO:0000259" key="4">
    <source>
        <dbReference type="PROSITE" id="PS50878"/>
    </source>
</evidence>
<dbReference type="CDD" id="cd09275">
    <property type="entry name" value="RNase_HI_RT_DIRS1"/>
    <property type="match status" value="1"/>
</dbReference>
<dbReference type="EC" id="3.1.26.4" evidence="2"/>
<dbReference type="Gene3D" id="3.30.70.270">
    <property type="match status" value="1"/>
</dbReference>